<accession>A0ABD3G4R8</accession>
<feature type="domain" description="CFA20" evidence="2">
    <location>
        <begin position="128"/>
        <end position="274"/>
    </location>
</feature>
<dbReference type="EMBL" id="JBIMZQ010000002">
    <property type="protein sequence ID" value="KAL3673656.1"/>
    <property type="molecule type" value="Genomic_DNA"/>
</dbReference>
<dbReference type="InterPro" id="IPR040441">
    <property type="entry name" value="CFA20/CFAP20DC"/>
</dbReference>
<protein>
    <recommendedName>
        <fullName evidence="2">CFA20 domain-containing protein</fullName>
    </recommendedName>
</protein>
<sequence length="278" mass="31307">MENCDRLVHLEQERSVYYPRDEVTMKTNSSLATPPTLSSSLSGALSFVRIGDGSYSPGDLYVECILPKVLSRELKREPVQSKGSPTQKKSSLGSNTSSNANLLSETVVLPFAEHPAIQQAQEECRILMNGNDVCVLEDETVKEEVVQILGNDAELVFPVRNIFRYLVMFIKNMDLFLEFHIEVLDDAQKYRQFTVTNTRSLARVEGSKCQLPLVFGSQPGWRYLCMDLQDLTTQAFGTRHVTSTEIRIGGNCRLLRLFFQDERYADADLPAHLTFLGA</sequence>
<evidence type="ECO:0000313" key="4">
    <source>
        <dbReference type="Proteomes" id="UP001632037"/>
    </source>
</evidence>
<gene>
    <name evidence="3" type="ORF">V7S43_001355</name>
</gene>
<feature type="region of interest" description="Disordered" evidence="1">
    <location>
        <begin position="76"/>
        <end position="98"/>
    </location>
</feature>
<evidence type="ECO:0000313" key="3">
    <source>
        <dbReference type="EMBL" id="KAL3673656.1"/>
    </source>
</evidence>
<dbReference type="InterPro" id="IPR007714">
    <property type="entry name" value="CFA20_dom"/>
</dbReference>
<dbReference type="Pfam" id="PF05018">
    <property type="entry name" value="CFA20_dom"/>
    <property type="match status" value="1"/>
</dbReference>
<feature type="compositionally biased region" description="Polar residues" evidence="1">
    <location>
        <begin position="81"/>
        <end position="98"/>
    </location>
</feature>
<dbReference type="PANTHER" id="PTHR12458">
    <property type="entry name" value="ORF PROTEIN"/>
    <property type="match status" value="1"/>
</dbReference>
<evidence type="ECO:0000256" key="1">
    <source>
        <dbReference type="SAM" id="MobiDB-lite"/>
    </source>
</evidence>
<dbReference type="AlphaFoldDB" id="A0ABD3G4R8"/>
<name>A0ABD3G4R8_9STRA</name>
<organism evidence="3 4">
    <name type="scientific">Phytophthora oleae</name>
    <dbReference type="NCBI Taxonomy" id="2107226"/>
    <lineage>
        <taxon>Eukaryota</taxon>
        <taxon>Sar</taxon>
        <taxon>Stramenopiles</taxon>
        <taxon>Oomycota</taxon>
        <taxon>Peronosporomycetes</taxon>
        <taxon>Peronosporales</taxon>
        <taxon>Peronosporaceae</taxon>
        <taxon>Phytophthora</taxon>
    </lineage>
</organism>
<proteinExistence type="predicted"/>
<comment type="caution">
    <text evidence="3">The sequence shown here is derived from an EMBL/GenBank/DDBJ whole genome shotgun (WGS) entry which is preliminary data.</text>
</comment>
<dbReference type="Proteomes" id="UP001632037">
    <property type="component" value="Unassembled WGS sequence"/>
</dbReference>
<evidence type="ECO:0000259" key="2">
    <source>
        <dbReference type="Pfam" id="PF05018"/>
    </source>
</evidence>
<keyword evidence="4" id="KW-1185">Reference proteome</keyword>
<reference evidence="3 4" key="1">
    <citation type="submission" date="2024-09" db="EMBL/GenBank/DDBJ databases">
        <title>Genome sequencing and assembly of Phytophthora oleae, isolate VK10A, causative agent of rot of olive drupes.</title>
        <authorList>
            <person name="Conti Taguali S."/>
            <person name="Riolo M."/>
            <person name="La Spada F."/>
            <person name="Cacciola S.O."/>
            <person name="Dionisio G."/>
        </authorList>
    </citation>
    <scope>NUCLEOTIDE SEQUENCE [LARGE SCALE GENOMIC DNA]</scope>
    <source>
        <strain evidence="3 4">VK10A</strain>
    </source>
</reference>